<dbReference type="GO" id="GO:0003676">
    <property type="term" value="F:nucleic acid binding"/>
    <property type="evidence" value="ECO:0007669"/>
    <property type="project" value="InterPro"/>
</dbReference>
<dbReference type="InterPro" id="IPR053137">
    <property type="entry name" value="NLR-like"/>
</dbReference>
<keyword evidence="1" id="KW-0862">Zinc</keyword>
<organism evidence="3 4">
    <name type="scientific">Aspergillus minisclerotigenes</name>
    <dbReference type="NCBI Taxonomy" id="656917"/>
    <lineage>
        <taxon>Eukaryota</taxon>
        <taxon>Fungi</taxon>
        <taxon>Dikarya</taxon>
        <taxon>Ascomycota</taxon>
        <taxon>Pezizomycotina</taxon>
        <taxon>Eurotiomycetes</taxon>
        <taxon>Eurotiomycetidae</taxon>
        <taxon>Eurotiales</taxon>
        <taxon>Aspergillaceae</taxon>
        <taxon>Aspergillus</taxon>
        <taxon>Aspergillus subgen. Circumdati</taxon>
    </lineage>
</organism>
<dbReference type="Proteomes" id="UP000326289">
    <property type="component" value="Unassembled WGS sequence"/>
</dbReference>
<dbReference type="GO" id="GO:0009116">
    <property type="term" value="P:nucleoside metabolic process"/>
    <property type="evidence" value="ECO:0007669"/>
    <property type="project" value="InterPro"/>
</dbReference>
<dbReference type="Pfam" id="PF00098">
    <property type="entry name" value="zf-CCHC"/>
    <property type="match status" value="1"/>
</dbReference>
<sequence>MASNISLTRDDYTVGWICALPLEMAAASVMLDEIHDDLPMQPNDHNAYVFGRIGKHNVVVACLPSGIYGITSAAIVATHLSSSFRSIRFSLMVGIGGGVPNKDVDIRLGDIVVSEPGGIYGGVVHYDHGRALAGGEFERRGMLNCPPRCLLTALSKLKCYHLRGESQVPAFLAEIMQKLSSKKATKFTRPLQEDRLFLSDYYHTDNLTKSCDACDTTQVVPRPPRGDNDPVIHYGLIASGSQLLTDSQLRDKLGREMDVRCVEMEAAGLMNAYKFLVIRGICDYADSHKNDVWQGYAAVTAAAYAKELLLTVSVEERTKATAMTNNPSPPLVIQDIGYRSLDWSNDGHFGSMTSSESDYGEQQWANVIRARKWNEECYNCGRRSHYEKNCRIDCGRCGDGDHIQRECPNAVICYKCGGQNHMARDCV</sequence>
<evidence type="ECO:0000259" key="2">
    <source>
        <dbReference type="PROSITE" id="PS50158"/>
    </source>
</evidence>
<dbReference type="SMART" id="SM00343">
    <property type="entry name" value="ZnF_C2HC"/>
    <property type="match status" value="3"/>
</dbReference>
<keyword evidence="1" id="KW-0479">Metal-binding</keyword>
<dbReference type="AlphaFoldDB" id="A0A5N6IKQ7"/>
<dbReference type="PROSITE" id="PS50158">
    <property type="entry name" value="ZF_CCHC"/>
    <property type="match status" value="3"/>
</dbReference>
<dbReference type="Pfam" id="PF01048">
    <property type="entry name" value="PNP_UDP_1"/>
    <property type="match status" value="1"/>
</dbReference>
<dbReference type="PANTHER" id="PTHR46082:SF11">
    <property type="entry name" value="AAA+ ATPASE DOMAIN-CONTAINING PROTEIN-RELATED"/>
    <property type="match status" value="1"/>
</dbReference>
<keyword evidence="1" id="KW-0863">Zinc-finger</keyword>
<dbReference type="SUPFAM" id="SSF57756">
    <property type="entry name" value="Retrovirus zinc finger-like domains"/>
    <property type="match status" value="1"/>
</dbReference>
<reference evidence="3 4" key="1">
    <citation type="submission" date="2019-04" db="EMBL/GenBank/DDBJ databases">
        <title>Fungal friends and foes A comparative genomics study of 23 Aspergillus species from section Flavi.</title>
        <authorList>
            <consortium name="DOE Joint Genome Institute"/>
            <person name="Kjaerbolling I."/>
            <person name="Vesth T.C."/>
            <person name="Frisvad J.C."/>
            <person name="Nybo J.L."/>
            <person name="Theobald S."/>
            <person name="Kildgaard S."/>
            <person name="Petersen T.I."/>
            <person name="Kuo A."/>
            <person name="Sato A."/>
            <person name="Lyhne E.K."/>
            <person name="Kogle M.E."/>
            <person name="Wiebenga A."/>
            <person name="Kun R.S."/>
            <person name="Lubbers R.J."/>
            <person name="Makela M.R."/>
            <person name="Barry K."/>
            <person name="Chovatia M."/>
            <person name="Clum A."/>
            <person name="Daum C."/>
            <person name="Haridas S."/>
            <person name="He G."/>
            <person name="LaButti K."/>
            <person name="Lipzen A."/>
            <person name="Mondo S."/>
            <person name="Pangilinan J."/>
            <person name="Riley R."/>
            <person name="Salamov A."/>
            <person name="Simmons B.A."/>
            <person name="Magnuson J.K."/>
            <person name="Henrissat B."/>
            <person name="Mortensen U.H."/>
            <person name="Larsen T.O."/>
            <person name="De vries R.P."/>
            <person name="Grigoriev I.V."/>
            <person name="Machida M."/>
            <person name="Baker S.E."/>
            <person name="Andersen M.R."/>
        </authorList>
    </citation>
    <scope>NUCLEOTIDE SEQUENCE [LARGE SCALE GENOMIC DNA]</scope>
    <source>
        <strain evidence="3 4">CBS 117635</strain>
    </source>
</reference>
<accession>A0A5N6IKQ7</accession>
<protein>
    <submittedName>
        <fullName evidence="3">Nucleoside phosphorylase domain-containing protein</fullName>
    </submittedName>
</protein>
<evidence type="ECO:0000256" key="1">
    <source>
        <dbReference type="PROSITE-ProRule" id="PRU00047"/>
    </source>
</evidence>
<dbReference type="InterPro" id="IPR001878">
    <property type="entry name" value="Znf_CCHC"/>
</dbReference>
<name>A0A5N6IKQ7_9EURO</name>
<evidence type="ECO:0000313" key="4">
    <source>
        <dbReference type="Proteomes" id="UP000326289"/>
    </source>
</evidence>
<dbReference type="GO" id="GO:0003824">
    <property type="term" value="F:catalytic activity"/>
    <property type="evidence" value="ECO:0007669"/>
    <property type="project" value="InterPro"/>
</dbReference>
<feature type="domain" description="CCHC-type" evidence="2">
    <location>
        <begin position="413"/>
        <end position="426"/>
    </location>
</feature>
<keyword evidence="4" id="KW-1185">Reference proteome</keyword>
<dbReference type="InterPro" id="IPR035994">
    <property type="entry name" value="Nucleoside_phosphorylase_sf"/>
</dbReference>
<feature type="domain" description="CCHC-type" evidence="2">
    <location>
        <begin position="377"/>
        <end position="391"/>
    </location>
</feature>
<dbReference type="PANTHER" id="PTHR46082">
    <property type="entry name" value="ATP/GTP-BINDING PROTEIN-RELATED"/>
    <property type="match status" value="1"/>
</dbReference>
<dbReference type="EMBL" id="ML732971">
    <property type="protein sequence ID" value="KAB8266460.1"/>
    <property type="molecule type" value="Genomic_DNA"/>
</dbReference>
<dbReference type="GO" id="GO:0008270">
    <property type="term" value="F:zinc ion binding"/>
    <property type="evidence" value="ECO:0007669"/>
    <property type="project" value="UniProtKB-KW"/>
</dbReference>
<evidence type="ECO:0000313" key="3">
    <source>
        <dbReference type="EMBL" id="KAB8266460.1"/>
    </source>
</evidence>
<feature type="domain" description="CCHC-type" evidence="2">
    <location>
        <begin position="394"/>
        <end position="409"/>
    </location>
</feature>
<dbReference type="InterPro" id="IPR036875">
    <property type="entry name" value="Znf_CCHC_sf"/>
</dbReference>
<dbReference type="InterPro" id="IPR000845">
    <property type="entry name" value="Nucleoside_phosphorylase_d"/>
</dbReference>
<dbReference type="Gene3D" id="3.40.50.1580">
    <property type="entry name" value="Nucleoside phosphorylase domain"/>
    <property type="match status" value="1"/>
</dbReference>
<dbReference type="Gene3D" id="4.10.60.10">
    <property type="entry name" value="Zinc finger, CCHC-type"/>
    <property type="match status" value="1"/>
</dbReference>
<gene>
    <name evidence="3" type="ORF">BDV30DRAFT_221873</name>
</gene>
<proteinExistence type="predicted"/>
<dbReference type="SUPFAM" id="SSF53167">
    <property type="entry name" value="Purine and uridine phosphorylases"/>
    <property type="match status" value="1"/>
</dbReference>